<feature type="transmembrane region" description="Helical" evidence="1">
    <location>
        <begin position="159"/>
        <end position="180"/>
    </location>
</feature>
<keyword evidence="1" id="KW-1133">Transmembrane helix</keyword>
<dbReference type="EMBL" id="JAACJP010000002">
    <property type="protein sequence ID" value="KAF5386810.1"/>
    <property type="molecule type" value="Genomic_DNA"/>
</dbReference>
<proteinExistence type="predicted"/>
<name>A0A8H5MA03_9AGAR</name>
<dbReference type="OrthoDB" id="3193253at2759"/>
<keyword evidence="1" id="KW-0812">Transmembrane</keyword>
<comment type="caution">
    <text evidence="2">The sequence shown here is derived from an EMBL/GenBank/DDBJ whole genome shotgun (WGS) entry which is preliminary data.</text>
</comment>
<sequence length="240" mass="26994">MEAIGSATLTTTAEVFLTLRVYAVLERRKPILFVAGAIILCQWGLVFYLASQASKGTAQVAVLLSRNLIPDLPAVPDTDPYHSKENGFSSLKIMDAEKLSVCILISTLHEITFGEAILSLALAFDGLAFIGIVYGIAVKCRATTSDVKLPLMRVIKRDGIIYFLVLFSSNLVWLILLLHARPALKFIHNQPAMVYVFHHPVLNFCWRLPQDIIYNDKPNYFEPQTRKPENSIRHMEHQDL</sequence>
<feature type="transmembrane region" description="Helical" evidence="1">
    <location>
        <begin position="30"/>
        <end position="50"/>
    </location>
</feature>
<dbReference type="AlphaFoldDB" id="A0A8H5MA03"/>
<reference evidence="2 3" key="1">
    <citation type="journal article" date="2020" name="ISME J.">
        <title>Uncovering the hidden diversity of litter-decomposition mechanisms in mushroom-forming fungi.</title>
        <authorList>
            <person name="Floudas D."/>
            <person name="Bentzer J."/>
            <person name="Ahren D."/>
            <person name="Johansson T."/>
            <person name="Persson P."/>
            <person name="Tunlid A."/>
        </authorList>
    </citation>
    <scope>NUCLEOTIDE SEQUENCE [LARGE SCALE GENOMIC DNA]</scope>
    <source>
        <strain evidence="2 3">CBS 661.87</strain>
    </source>
</reference>
<evidence type="ECO:0000313" key="2">
    <source>
        <dbReference type="EMBL" id="KAF5386810.1"/>
    </source>
</evidence>
<keyword evidence="1" id="KW-0472">Membrane</keyword>
<accession>A0A8H5MA03</accession>
<protein>
    <submittedName>
        <fullName evidence="2">Uncharacterized protein</fullName>
    </submittedName>
</protein>
<dbReference type="Proteomes" id="UP000565441">
    <property type="component" value="Unassembled WGS sequence"/>
</dbReference>
<feature type="transmembrane region" description="Helical" evidence="1">
    <location>
        <begin position="116"/>
        <end position="138"/>
    </location>
</feature>
<organism evidence="2 3">
    <name type="scientific">Tricholomella constricta</name>
    <dbReference type="NCBI Taxonomy" id="117010"/>
    <lineage>
        <taxon>Eukaryota</taxon>
        <taxon>Fungi</taxon>
        <taxon>Dikarya</taxon>
        <taxon>Basidiomycota</taxon>
        <taxon>Agaricomycotina</taxon>
        <taxon>Agaricomycetes</taxon>
        <taxon>Agaricomycetidae</taxon>
        <taxon>Agaricales</taxon>
        <taxon>Tricholomatineae</taxon>
        <taxon>Lyophyllaceae</taxon>
        <taxon>Tricholomella</taxon>
    </lineage>
</organism>
<evidence type="ECO:0000313" key="3">
    <source>
        <dbReference type="Proteomes" id="UP000565441"/>
    </source>
</evidence>
<gene>
    <name evidence="2" type="ORF">D9615_002135</name>
</gene>
<keyword evidence="3" id="KW-1185">Reference proteome</keyword>
<evidence type="ECO:0000256" key="1">
    <source>
        <dbReference type="SAM" id="Phobius"/>
    </source>
</evidence>